<keyword evidence="3" id="KW-0808">Transferase</keyword>
<dbReference type="PANTHER" id="PTHR21064">
    <property type="entry name" value="AMINOGLYCOSIDE PHOSPHOTRANSFERASE DOMAIN-CONTAINING PROTEIN-RELATED"/>
    <property type="match status" value="1"/>
</dbReference>
<dbReference type="InterPro" id="IPR002575">
    <property type="entry name" value="Aminoglycoside_PTrfase"/>
</dbReference>
<dbReference type="EMBL" id="VMRJ01000002">
    <property type="protein sequence ID" value="TVT41544.1"/>
    <property type="molecule type" value="Genomic_DNA"/>
</dbReference>
<dbReference type="Gene3D" id="3.30.200.20">
    <property type="entry name" value="Phosphorylase Kinase, domain 1"/>
    <property type="match status" value="1"/>
</dbReference>
<dbReference type="Pfam" id="PF01636">
    <property type="entry name" value="APH"/>
    <property type="match status" value="1"/>
</dbReference>
<dbReference type="GO" id="GO:0009088">
    <property type="term" value="P:threonine biosynthetic process"/>
    <property type="evidence" value="ECO:0007669"/>
    <property type="project" value="TreeGrafter"/>
</dbReference>
<evidence type="ECO:0000313" key="3">
    <source>
        <dbReference type="EMBL" id="TVT41544.1"/>
    </source>
</evidence>
<organism evidence="3 4">
    <name type="scientific">Hymenobacter setariae</name>
    <dbReference type="NCBI Taxonomy" id="2594794"/>
    <lineage>
        <taxon>Bacteria</taxon>
        <taxon>Pseudomonadati</taxon>
        <taxon>Bacteroidota</taxon>
        <taxon>Cytophagia</taxon>
        <taxon>Cytophagales</taxon>
        <taxon>Hymenobacteraceae</taxon>
        <taxon>Hymenobacter</taxon>
    </lineage>
</organism>
<dbReference type="AlphaFoldDB" id="A0A558BYE6"/>
<evidence type="ECO:0000259" key="2">
    <source>
        <dbReference type="Pfam" id="PF01636"/>
    </source>
</evidence>
<feature type="domain" description="Aminoglycoside phosphotransferase" evidence="2">
    <location>
        <begin position="36"/>
        <end position="274"/>
    </location>
</feature>
<gene>
    <name evidence="3" type="ORF">FNT36_08890</name>
</gene>
<sequence>MPLFPTQYSTLSASALAAHVSAEYGLPGLHGRYLLRGVSDTYLLENEQAKYILKVYRAAHRTQTQIAGEVELLTYLQAQGAHVAAPLPAQNGAFLLPLAAAEGERFGVLFAFAPGRVVMDLSDAQLRTVGREMARLHNLTAGLTLQHPRPGYDLDTTLRQPLRVLAPAFQEYPEGYAELQDIVTQTLAKLEQFDTSAFSYGYCHYDFLPKNFHFDAADQLTFFDFDFAGPGYLVNDVMTFFVHYFLHRLLKGVTEADATREFAVFVAGYREVRPLADVELAAIPYLGVGFWLFYFEFAYRHFDDWSNTFFGPRYLRERVGWIKQWAAWYCDFSPQPA</sequence>
<name>A0A558BYE6_9BACT</name>
<dbReference type="SUPFAM" id="SSF56112">
    <property type="entry name" value="Protein kinase-like (PK-like)"/>
    <property type="match status" value="1"/>
</dbReference>
<accession>A0A558BYE6</accession>
<dbReference type="OrthoDB" id="241498at2"/>
<comment type="similarity">
    <text evidence="1">Belongs to the pseudomonas-type ThrB family.</text>
</comment>
<reference evidence="3 4" key="1">
    <citation type="submission" date="2019-07" db="EMBL/GenBank/DDBJ databases">
        <title>Hymenobacter sp. straun FUR1 Genome sequencing and assembly.</title>
        <authorList>
            <person name="Chhetri G."/>
        </authorList>
    </citation>
    <scope>NUCLEOTIDE SEQUENCE [LARGE SCALE GENOMIC DNA]</scope>
    <source>
        <strain evidence="3 4">Fur1</strain>
    </source>
</reference>
<keyword evidence="4" id="KW-1185">Reference proteome</keyword>
<dbReference type="PANTHER" id="PTHR21064:SF6">
    <property type="entry name" value="AMINOGLYCOSIDE PHOSPHOTRANSFERASE DOMAIN-CONTAINING PROTEIN"/>
    <property type="match status" value="1"/>
</dbReference>
<dbReference type="InterPro" id="IPR050249">
    <property type="entry name" value="Pseudomonas-type_ThrB"/>
</dbReference>
<dbReference type="Gene3D" id="3.90.1200.10">
    <property type="match status" value="1"/>
</dbReference>
<proteinExistence type="inferred from homology"/>
<evidence type="ECO:0000256" key="1">
    <source>
        <dbReference type="ARBA" id="ARBA00038240"/>
    </source>
</evidence>
<comment type="caution">
    <text evidence="3">The sequence shown here is derived from an EMBL/GenBank/DDBJ whole genome shotgun (WGS) entry which is preliminary data.</text>
</comment>
<dbReference type="Proteomes" id="UP000317624">
    <property type="component" value="Unassembled WGS sequence"/>
</dbReference>
<dbReference type="RefSeq" id="WP_144846541.1">
    <property type="nucleotide sequence ID" value="NZ_VMRJ01000002.1"/>
</dbReference>
<dbReference type="InterPro" id="IPR011009">
    <property type="entry name" value="Kinase-like_dom_sf"/>
</dbReference>
<evidence type="ECO:0000313" key="4">
    <source>
        <dbReference type="Proteomes" id="UP000317624"/>
    </source>
</evidence>
<dbReference type="GO" id="GO:0004413">
    <property type="term" value="F:homoserine kinase activity"/>
    <property type="evidence" value="ECO:0007669"/>
    <property type="project" value="TreeGrafter"/>
</dbReference>
<protein>
    <submittedName>
        <fullName evidence="3">Phosphotransferase</fullName>
    </submittedName>
</protein>